<dbReference type="EMBL" id="CAJNOJ010000586">
    <property type="protein sequence ID" value="CAF1490680.1"/>
    <property type="molecule type" value="Genomic_DNA"/>
</dbReference>
<organism evidence="3 5">
    <name type="scientific">Adineta ricciae</name>
    <name type="common">Rotifer</name>
    <dbReference type="NCBI Taxonomy" id="249248"/>
    <lineage>
        <taxon>Eukaryota</taxon>
        <taxon>Metazoa</taxon>
        <taxon>Spiralia</taxon>
        <taxon>Gnathifera</taxon>
        <taxon>Rotifera</taxon>
        <taxon>Eurotatoria</taxon>
        <taxon>Bdelloidea</taxon>
        <taxon>Adinetida</taxon>
        <taxon>Adinetidae</taxon>
        <taxon>Adineta</taxon>
    </lineage>
</organism>
<evidence type="ECO:0000313" key="2">
    <source>
        <dbReference type="EMBL" id="CAF0784768.1"/>
    </source>
</evidence>
<evidence type="ECO:0000313" key="3">
    <source>
        <dbReference type="EMBL" id="CAF1490680.1"/>
    </source>
</evidence>
<dbReference type="Pfam" id="PF10551">
    <property type="entry name" value="MULE"/>
    <property type="match status" value="1"/>
</dbReference>
<accession>A0A815SJP2</accession>
<dbReference type="AlphaFoldDB" id="A0A815SJP2"/>
<dbReference type="InterPro" id="IPR018289">
    <property type="entry name" value="MULE_transposase_dom"/>
</dbReference>
<reference evidence="3" key="1">
    <citation type="submission" date="2021-02" db="EMBL/GenBank/DDBJ databases">
        <authorList>
            <person name="Nowell W R."/>
        </authorList>
    </citation>
    <scope>NUCLEOTIDE SEQUENCE</scope>
</reference>
<dbReference type="EMBL" id="CAJNOR010000072">
    <property type="protein sequence ID" value="CAF0784768.1"/>
    <property type="molecule type" value="Genomic_DNA"/>
</dbReference>
<comment type="caution">
    <text evidence="3">The sequence shown here is derived from an EMBL/GenBank/DDBJ whole genome shotgun (WGS) entry which is preliminary data.</text>
</comment>
<proteinExistence type="predicted"/>
<dbReference type="Proteomes" id="UP000663828">
    <property type="component" value="Unassembled WGS sequence"/>
</dbReference>
<evidence type="ECO:0000313" key="5">
    <source>
        <dbReference type="Proteomes" id="UP000663852"/>
    </source>
</evidence>
<sequence>MLRQKIQMVKEPNDPNFHSIPVKLTTTLRNDQFLRCDTGPGEDRILIFASDELLVDGTFKVVPEIFYQLYIIHGVFRDHVIPLVFALLRQKTAETYKDLIDEIIIIAPRWSPRTIMPDFEQSSIAPFKAAFPTVLLSGCYFHSRQSIDRKLRALGHQQEYETNADIAHNIHKIAALTFSDEKSVINGFERLSINLTSEFEDILDYFEGTDIAEAYHRRICAVFQCTHSILWIFFEKLISEENNSRADIFQVCANQQPTKRKLNERPERRSLNLLSNHHQDISVQMNTITYNISLQ</sequence>
<evidence type="ECO:0000313" key="4">
    <source>
        <dbReference type="Proteomes" id="UP000663828"/>
    </source>
</evidence>
<dbReference type="OrthoDB" id="90756at2759"/>
<name>A0A815SJP2_ADIRI</name>
<feature type="domain" description="MULE transposase" evidence="1">
    <location>
        <begin position="53"/>
        <end position="142"/>
    </location>
</feature>
<keyword evidence="4" id="KW-1185">Reference proteome</keyword>
<evidence type="ECO:0000259" key="1">
    <source>
        <dbReference type="Pfam" id="PF10551"/>
    </source>
</evidence>
<gene>
    <name evidence="3" type="ORF">EDS130_LOCUS42007</name>
    <name evidence="2" type="ORF">XAT740_LOCUS2166</name>
</gene>
<protein>
    <recommendedName>
        <fullName evidence="1">MULE transposase domain-containing protein</fullName>
    </recommendedName>
</protein>
<dbReference type="Proteomes" id="UP000663852">
    <property type="component" value="Unassembled WGS sequence"/>
</dbReference>